<dbReference type="AlphaFoldDB" id="H6SLK1"/>
<dbReference type="Proteomes" id="UP000033220">
    <property type="component" value="Chromosome DSM 122"/>
</dbReference>
<organism evidence="1 2">
    <name type="scientific">Pararhodospirillum photometricum DSM 122</name>
    <dbReference type="NCBI Taxonomy" id="1150469"/>
    <lineage>
        <taxon>Bacteria</taxon>
        <taxon>Pseudomonadati</taxon>
        <taxon>Pseudomonadota</taxon>
        <taxon>Alphaproteobacteria</taxon>
        <taxon>Rhodospirillales</taxon>
        <taxon>Rhodospirillaceae</taxon>
        <taxon>Pararhodospirillum</taxon>
    </lineage>
</organism>
<name>H6SLK1_PARPM</name>
<protein>
    <submittedName>
        <fullName evidence="1">Uncharacterized protein</fullName>
    </submittedName>
</protein>
<keyword evidence="2" id="KW-1185">Reference proteome</keyword>
<dbReference type="HOGENOM" id="CLU_3221324_0_0_5"/>
<reference evidence="1 2" key="1">
    <citation type="submission" date="2012-02" db="EMBL/GenBank/DDBJ databases">
        <title>Shotgun genome sequence of Phaeospirillum photometricum DSM 122.</title>
        <authorList>
            <person name="Duquesne K."/>
            <person name="Sturgis J."/>
        </authorList>
    </citation>
    <scope>NUCLEOTIDE SEQUENCE [LARGE SCALE GENOMIC DNA]</scope>
    <source>
        <strain evidence="2">DSM122</strain>
    </source>
</reference>
<gene>
    <name evidence="1" type="ORF">RSPPHO_02240</name>
</gene>
<dbReference type="PATRIC" id="fig|1150469.3.peg.2518"/>
<evidence type="ECO:0000313" key="1">
    <source>
        <dbReference type="EMBL" id="CCG08866.1"/>
    </source>
</evidence>
<dbReference type="EMBL" id="HE663493">
    <property type="protein sequence ID" value="CCG08866.1"/>
    <property type="molecule type" value="Genomic_DNA"/>
</dbReference>
<evidence type="ECO:0000313" key="2">
    <source>
        <dbReference type="Proteomes" id="UP000033220"/>
    </source>
</evidence>
<dbReference type="STRING" id="1150469.RSPPHO_02240"/>
<accession>H6SLK1</accession>
<proteinExistence type="predicted"/>
<sequence length="44" mass="4380">MRAHPGARIRADLDSGRVTVEPGGDAAVICRAVEGAGFGCVVAA</sequence>
<dbReference type="KEGG" id="rpm:RSPPHO_02240"/>